<dbReference type="EMBL" id="RQTK01000027">
    <property type="protein sequence ID" value="RUS90689.1"/>
    <property type="molecule type" value="Genomic_DNA"/>
</dbReference>
<feature type="region of interest" description="Disordered" evidence="1">
    <location>
        <begin position="2192"/>
        <end position="2241"/>
    </location>
</feature>
<feature type="region of interest" description="Disordered" evidence="1">
    <location>
        <begin position="2652"/>
        <end position="2691"/>
    </location>
</feature>
<feature type="compositionally biased region" description="Polar residues" evidence="1">
    <location>
        <begin position="40"/>
        <end position="49"/>
    </location>
</feature>
<feature type="compositionally biased region" description="Low complexity" evidence="1">
    <location>
        <begin position="592"/>
        <end position="609"/>
    </location>
</feature>
<feature type="compositionally biased region" description="Polar residues" evidence="1">
    <location>
        <begin position="1940"/>
        <end position="1951"/>
    </location>
</feature>
<sequence>MHKAKETSTGDRDRFRSSGSPRSKNGQRSTITNGERKQAFDNQSSNNNADDCRRSARSQSNSRDHSSVSFATYTGGRSYLDGRNKGKRGRKTAVYAVNASTRDSSCRRHRDQSNNRKFAGKQFYENLKAPHVGSFPKAPQVGSFLANGTLKAPQLGSFLPNPYSVSSHALGDSDSCASLASVRSMPHGPVGDLLDRAMRMCSVHDSPMVKPHRDGSDCGYIDATIRPYLHGRLGIGRSRSSLSGISTSATPLAALKSYSFFDHAGKVDGNKIGNKNINENSNNNNKNINTDTITTTTTNKNNNNNNNNNNNSNSNNNNYNNNYDNSNNNCRDESIITRGFGVVSSNEENEYINSDSISSIGNSAVNNVNNHIQYRLKNERDVHDGIKPSCVWVDGYGEGDGCHEEISKEIFGKKTDIVTRGNIINVIETTTHMRVNYHILKTDMNTSSFKSPTHHAECRSCNYPERPKNNSCPVLTLEKRVIPTYKIRSKNRPRSTHTCAWLNCDIKTITIDKGCLEENELESHGFKDHVERPYRYVNTLANLQGNHCYNRSTCTGNIFIHQNSNNNSSCRGSSSSCISSNDNCTSSEGSFITSSSSSSCSSSYSSGRSKNNCNRTGSCTSTPLSTSISQKIPSSTVLTNSCEDFTGEIGPCWSEGAIEKYQKASAYTSYSSTSMSLFTSTSLTQSICSPSEKSVETCVSSASSEGLDSSTNTYNHLMKDPLVKLFLMRTEKTDYGAGSIGHQGKRSVGEERGKTLGQEETTNNHRAANLRHRTGSKDKIPVRNSREAGESGIVKNRDRRKAGLRLPTDNTYPATAQTTKDLKQNQKSPTKQTHLKTTGYSNSRFEKTENPKFKDYVYSSKRRNISQSPKTTGVIRPKYKAQPKRSRSTVMSGAKEYFPEVKIIDASIKSNAFMISNGQLASSAARVGKTTKDSAHKAVKRPSSTVPGQRRAGSSAPKSRRANTVQGRKEASIQGDSVVKHNLPIAANPQLQKLQSGKYFLTNTKAANDKGTKSQPENVSARVKLQPTDVKRIKNLIPGTKRNHISHDRQTKKENLTGIVMSNFATQKIEIPSFSSYVGTSDDSSILSGSNNKLKTISLDPMCQVLRRPSITFHDLPQRLRPPEYDANEAMLQTQDTVGCFDNTRRSSWTQKQEKLFAPSLPNRNSDVEDKTERWVLNHMHLSQPRGRRRTRRARSRPPGNGRFIFPCQFRRSRSFGGSMTSDACLLASRTSSFSGLDQADKQNTNVFYNGSTGGRLKPSQEYKDVYLREIVLSHGQEGFNGMKITDEISTPAVKVVYKAPKTFESFSGSGTSGRNTPTVTTKATLNCLQSGTPARTCDKIVSQKWTQGYKSAKRVAKEKKDIRAETETCQTKQNTSDITKQILTVANEPKTSLCNPKEIAPPGKPFKRGKQGCSKKSVDLKQINLDQVSASVTNEQKKQEKGCTYKTVDRQLSTKQPIVSSDLNAPLDQTKTAKVHPKQRVGVREKYEAQQIYLRQHPQQGQQNESEQKQNIVSNSLDLPGGDKPNLQPEASSDPNNRMDGTGTLFSTLSYASAILDSSWPPTRFLKLDAPEDRPLLKITDDIDDARLKISALQGPDSNVQIKLEGLLKSFKSRKDQISVTRSIPDLTEEKSMEKTKHRCGVIRQYIQDKYVCLRHTPLPCRYFNPGIVTDSQKNSGENLVSPFPEDLPKSIAKDDSSTYVNKPTQVALRTSNSVSTMNLETTTPVSLSPLEIEDMKAGRVFKEKADSPSCAKTAPKKVCTKEMGLSSGPCAKKRGFKNATKNTIYKPFLPNSALVPRIPTAISFAAYDSLITELKTHYLLDRHYEDSSLVEDNESLVDWDDGILDDEKGTAVAPLHGSAPYVDKQQPEKFGMKSLWRDSHASCLGRDSDGNRASTDSHTKPTDKSEYVQKLSKIVGGIAFPEPLARRKPKREDAVEATSITNESSIDASDSNDDTPLSVFECNIFSGRGSESRQQFRNSLERSLNVRAGSKTAKCSEKECVPKISNSQLTVKNQQVLTLESKEQVTEMACEKTLDGGLKVGFEQNVEDSKSIDMNLKQNTSLSAQPNLADAATQSDSECSKIDSEIQQNESFPPNLQNEFKDAESLTNFDSKTLFQTQSLDEPCSQSLKASQVTGDSRVELGNKELVNETMVAASTHLFDTLEGSPVVKVPDGSESLSQVASNTHIIQSMADRSASSEHQGALKNQPDNHDNVKSQPRPNTPPELQEIKTVSDSPLSADHLPENLKEVAEKLSGLAQHIHTRVKDLSGSTRPLVFESQTGHVLLTASEKEKEAEKEKEGEREENEEEGVLTDWNVLKSSKDKTKQNLFPPFGRVDDDMPPSQSISISECSNSMVPVLVYNECKQSREASNKLATAVDIHEETAKSAHKFFQIQYEKQCCQEPQTEPLDLSLCGSNNEKECSQNERIAGRDIDSGSVKQSLVYSSIDSPLSKGYLERTSQNLNVISNQKKWRNKLCKEWQAKLCRQLVNLDTDVAKKSPQHDTTIPSPVENEVGSLKDPDNVHRLEPTGGSEGQSENLIRGENQDDHTLQVCRPCVVKNTCYITLTPETTSSSDSFNRIALVCNRDHENYLTYQRSFDSNRINLDFRQFRFEDLAGVYWQLMCYNNWNNILSSSLIYQDFDISRAIRVHMSDKNRNPKKPSQPKLAQIDPPPVQDTCGKQEAKSGTDTCKPSLGVSIKNRECVLAVSKNHMCLRSPVKINNHDQPSIAGTSSSAYRNQPGKLDPVQPNSECKKKKPEPTCTSSRPPSPETRSTSFISASVWQTAAKFEDRSSFTRIPNVPGEGGLCEKSESQATLLSESVSCFSVHGGDADSRTEPSTAEAHASLKSVDSDCSFHSCCSICNFSQ</sequence>
<name>A0A3S1A4U1_ELYCH</name>
<feature type="region of interest" description="Disordered" evidence="1">
    <location>
        <begin position="1515"/>
        <end position="1543"/>
    </location>
</feature>
<feature type="compositionally biased region" description="Polar residues" evidence="1">
    <location>
        <begin position="2063"/>
        <end position="2079"/>
    </location>
</feature>
<evidence type="ECO:0000313" key="3">
    <source>
        <dbReference type="Proteomes" id="UP000271974"/>
    </source>
</evidence>
<feature type="compositionally biased region" description="Low complexity" evidence="1">
    <location>
        <begin position="272"/>
        <end position="329"/>
    </location>
</feature>
<dbReference type="OrthoDB" id="10691814at2759"/>
<proteinExistence type="predicted"/>
<comment type="caution">
    <text evidence="2">The sequence shown here is derived from an EMBL/GenBank/DDBJ whole genome shotgun (WGS) entry which is preliminary data.</text>
</comment>
<protein>
    <submittedName>
        <fullName evidence="2">Uncharacterized protein</fullName>
    </submittedName>
</protein>
<feature type="compositionally biased region" description="Basic and acidic residues" evidence="1">
    <location>
        <begin position="2289"/>
        <end position="2302"/>
    </location>
</feature>
<feature type="compositionally biased region" description="Polar residues" evidence="1">
    <location>
        <begin position="57"/>
        <end position="72"/>
    </location>
</feature>
<feature type="compositionally biased region" description="Polar residues" evidence="1">
    <location>
        <begin position="2723"/>
        <end position="2737"/>
    </location>
</feature>
<feature type="compositionally biased region" description="Polar residues" evidence="1">
    <location>
        <begin position="17"/>
        <end position="33"/>
    </location>
</feature>
<feature type="region of interest" description="Disordered" evidence="1">
    <location>
        <begin position="1887"/>
        <end position="1906"/>
    </location>
</feature>
<feature type="region of interest" description="Disordered" evidence="1">
    <location>
        <begin position="2498"/>
        <end position="2539"/>
    </location>
</feature>
<feature type="region of interest" description="Disordered" evidence="1">
    <location>
        <begin position="804"/>
        <end position="837"/>
    </location>
</feature>
<keyword evidence="3" id="KW-1185">Reference proteome</keyword>
<feature type="region of interest" description="Disordered" evidence="1">
    <location>
        <begin position="2063"/>
        <end position="2097"/>
    </location>
</feature>
<evidence type="ECO:0000256" key="1">
    <source>
        <dbReference type="SAM" id="MobiDB-lite"/>
    </source>
</evidence>
<feature type="compositionally biased region" description="Low complexity" evidence="1">
    <location>
        <begin position="2759"/>
        <end position="2775"/>
    </location>
</feature>
<accession>A0A3S1A4U1</accession>
<feature type="region of interest" description="Disordered" evidence="1">
    <location>
        <begin position="272"/>
        <end position="330"/>
    </location>
</feature>
<evidence type="ECO:0000313" key="2">
    <source>
        <dbReference type="EMBL" id="RUS90689.1"/>
    </source>
</evidence>
<feature type="region of interest" description="Disordered" evidence="1">
    <location>
        <begin position="737"/>
        <end position="762"/>
    </location>
</feature>
<feature type="region of interest" description="Disordered" evidence="1">
    <location>
        <begin position="2288"/>
        <end position="2310"/>
    </location>
</feature>
<feature type="compositionally biased region" description="Basic residues" evidence="1">
    <location>
        <begin position="1186"/>
        <end position="1196"/>
    </location>
</feature>
<feature type="region of interest" description="Disordered" evidence="1">
    <location>
        <begin position="1458"/>
        <end position="1483"/>
    </location>
</feature>
<feature type="compositionally biased region" description="Polar residues" evidence="1">
    <location>
        <begin position="2087"/>
        <end position="2097"/>
    </location>
</feature>
<feature type="region of interest" description="Disordered" evidence="1">
    <location>
        <begin position="1"/>
        <end position="92"/>
    </location>
</feature>
<feature type="compositionally biased region" description="Basic and acidic residues" evidence="1">
    <location>
        <begin position="1"/>
        <end position="16"/>
    </location>
</feature>
<gene>
    <name evidence="2" type="ORF">EGW08_001589</name>
</gene>
<feature type="compositionally biased region" description="Polar residues" evidence="1">
    <location>
        <begin position="610"/>
        <end position="627"/>
    </location>
</feature>
<dbReference type="Proteomes" id="UP000271974">
    <property type="component" value="Unassembled WGS sequence"/>
</dbReference>
<organism evidence="2 3">
    <name type="scientific">Elysia chlorotica</name>
    <name type="common">Eastern emerald elysia</name>
    <name type="synonym">Sea slug</name>
    <dbReference type="NCBI Taxonomy" id="188477"/>
    <lineage>
        <taxon>Eukaryota</taxon>
        <taxon>Metazoa</taxon>
        <taxon>Spiralia</taxon>
        <taxon>Lophotrochozoa</taxon>
        <taxon>Mollusca</taxon>
        <taxon>Gastropoda</taxon>
        <taxon>Heterobranchia</taxon>
        <taxon>Euthyneura</taxon>
        <taxon>Panpulmonata</taxon>
        <taxon>Sacoglossa</taxon>
        <taxon>Placobranchoidea</taxon>
        <taxon>Plakobranchidae</taxon>
        <taxon>Elysia</taxon>
    </lineage>
</organism>
<feature type="compositionally biased region" description="Polar residues" evidence="1">
    <location>
        <begin position="808"/>
        <end position="837"/>
    </location>
</feature>
<feature type="region of interest" description="Disordered" evidence="1">
    <location>
        <begin position="592"/>
        <end position="627"/>
    </location>
</feature>
<feature type="compositionally biased region" description="Basic and acidic residues" evidence="1">
    <location>
        <begin position="2516"/>
        <end position="2527"/>
    </location>
</feature>
<reference evidence="2 3" key="1">
    <citation type="submission" date="2019-01" db="EMBL/GenBank/DDBJ databases">
        <title>A draft genome assembly of the solar-powered sea slug Elysia chlorotica.</title>
        <authorList>
            <person name="Cai H."/>
            <person name="Li Q."/>
            <person name="Fang X."/>
            <person name="Li J."/>
            <person name="Curtis N.E."/>
            <person name="Altenburger A."/>
            <person name="Shibata T."/>
            <person name="Feng M."/>
            <person name="Maeda T."/>
            <person name="Schwartz J.A."/>
            <person name="Shigenobu S."/>
            <person name="Lundholm N."/>
            <person name="Nishiyama T."/>
            <person name="Yang H."/>
            <person name="Hasebe M."/>
            <person name="Li S."/>
            <person name="Pierce S.K."/>
            <person name="Wang J."/>
        </authorList>
    </citation>
    <scope>NUCLEOTIDE SEQUENCE [LARGE SCALE GENOMIC DNA]</scope>
    <source>
        <strain evidence="2">EC2010</strain>
        <tissue evidence="2">Whole organism of an adult</tissue>
    </source>
</reference>
<feature type="compositionally biased region" description="Polar residues" evidence="1">
    <location>
        <begin position="1458"/>
        <end position="1473"/>
    </location>
</feature>
<feature type="region of interest" description="Disordered" evidence="1">
    <location>
        <begin position="1928"/>
        <end position="1956"/>
    </location>
</feature>
<feature type="region of interest" description="Disordered" evidence="1">
    <location>
        <begin position="1183"/>
        <end position="1204"/>
    </location>
</feature>
<feature type="region of interest" description="Disordered" evidence="1">
    <location>
        <begin position="926"/>
        <end position="973"/>
    </location>
</feature>
<feature type="region of interest" description="Disordered" evidence="1">
    <location>
        <begin position="2718"/>
        <end position="2776"/>
    </location>
</feature>